<organism evidence="4 5">
    <name type="scientific">Herbaspirillum rhizosphaerae</name>
    <dbReference type="NCBI Taxonomy" id="346179"/>
    <lineage>
        <taxon>Bacteria</taxon>
        <taxon>Pseudomonadati</taxon>
        <taxon>Pseudomonadota</taxon>
        <taxon>Betaproteobacteria</taxon>
        <taxon>Burkholderiales</taxon>
        <taxon>Oxalobacteraceae</taxon>
        <taxon>Herbaspirillum</taxon>
    </lineage>
</organism>
<dbReference type="PANTHER" id="PTHR48081">
    <property type="entry name" value="AB HYDROLASE SUPERFAMILY PROTEIN C4A8.06C"/>
    <property type="match status" value="1"/>
</dbReference>
<evidence type="ECO:0000256" key="2">
    <source>
        <dbReference type="SAM" id="SignalP"/>
    </source>
</evidence>
<dbReference type="GO" id="GO:0016787">
    <property type="term" value="F:hydrolase activity"/>
    <property type="evidence" value="ECO:0007669"/>
    <property type="project" value="UniProtKB-KW"/>
</dbReference>
<dbReference type="Proteomes" id="UP001629214">
    <property type="component" value="Unassembled WGS sequence"/>
</dbReference>
<dbReference type="InterPro" id="IPR029058">
    <property type="entry name" value="AB_hydrolase_fold"/>
</dbReference>
<dbReference type="SUPFAM" id="SSF53474">
    <property type="entry name" value="alpha/beta-Hydrolases"/>
    <property type="match status" value="1"/>
</dbReference>
<feature type="chain" id="PRO_5045499428" evidence="2">
    <location>
        <begin position="29"/>
        <end position="343"/>
    </location>
</feature>
<protein>
    <submittedName>
        <fullName evidence="4">Alpha/beta hydrolase</fullName>
    </submittedName>
</protein>
<keyword evidence="5" id="KW-1185">Reference proteome</keyword>
<reference evidence="4 5" key="1">
    <citation type="journal article" date="2024" name="Chem. Sci.">
        <title>Discovery of megapolipeptins by genome mining of a Burkholderiales bacteria collection.</title>
        <authorList>
            <person name="Paulo B.S."/>
            <person name="Recchia M.J.J."/>
            <person name="Lee S."/>
            <person name="Fergusson C.H."/>
            <person name="Romanowski S.B."/>
            <person name="Hernandez A."/>
            <person name="Krull N."/>
            <person name="Liu D.Y."/>
            <person name="Cavanagh H."/>
            <person name="Bos A."/>
            <person name="Gray C.A."/>
            <person name="Murphy B.T."/>
            <person name="Linington R.G."/>
            <person name="Eustaquio A.S."/>
        </authorList>
    </citation>
    <scope>NUCLEOTIDE SEQUENCE [LARGE SCALE GENOMIC DNA]</scope>
    <source>
        <strain evidence="4 5">RL21-008-BIB-B</strain>
    </source>
</reference>
<dbReference type="Pfam" id="PF07859">
    <property type="entry name" value="Abhydrolase_3"/>
    <property type="match status" value="1"/>
</dbReference>
<keyword evidence="2" id="KW-0732">Signal</keyword>
<dbReference type="InterPro" id="IPR013094">
    <property type="entry name" value="AB_hydrolase_3"/>
</dbReference>
<evidence type="ECO:0000256" key="1">
    <source>
        <dbReference type="ARBA" id="ARBA00022801"/>
    </source>
</evidence>
<dbReference type="RefSeq" id="WP_408166329.1">
    <property type="nucleotide sequence ID" value="NZ_JAQQFR010000003.1"/>
</dbReference>
<feature type="domain" description="Alpha/beta hydrolase fold-3" evidence="3">
    <location>
        <begin position="107"/>
        <end position="315"/>
    </location>
</feature>
<proteinExistence type="predicted"/>
<sequence length="343" mass="36723">MKSIKQVLALSAVALAASTALTVQSATAASVEPQTQGFLDVLSAAGGPPIYTLTPEQARNLLAGAQAGKVAKPAADIEDRVIPVGPTGSTRIRILRPQGNKETLPVVMYFHGAGWVMGDVNTHDRLVRQIVDGAKVAVVFVDYDRSPEARYPIAIEQDYAATKYVAEHAAEFNVDASRLAIAGDSVGGNMTAVVSLLAKERKGPAIKYQVLFYPVTDTNFENGSYNQFANGPWLTKEAMKWFWNAYLPAGANRKDPHIAPLNATLEQLKDLPPALVITDENDVLRDEGEAYAAKLAKAGVPVTQVRYLGTIHDFVMLNALGDTPAAKSAIDLATSNLRKALAK</sequence>
<evidence type="ECO:0000259" key="3">
    <source>
        <dbReference type="Pfam" id="PF07859"/>
    </source>
</evidence>
<evidence type="ECO:0000313" key="5">
    <source>
        <dbReference type="Proteomes" id="UP001629214"/>
    </source>
</evidence>
<dbReference type="EMBL" id="JAQQFR010000003">
    <property type="protein sequence ID" value="MFL9877812.1"/>
    <property type="molecule type" value="Genomic_DNA"/>
</dbReference>
<keyword evidence="1 4" id="KW-0378">Hydrolase</keyword>
<name>A0ABW8Z454_9BURK</name>
<accession>A0ABW8Z454</accession>
<dbReference type="PANTHER" id="PTHR48081:SF8">
    <property type="entry name" value="ALPHA_BETA HYDROLASE FOLD-3 DOMAIN-CONTAINING PROTEIN-RELATED"/>
    <property type="match status" value="1"/>
</dbReference>
<dbReference type="InterPro" id="IPR050300">
    <property type="entry name" value="GDXG_lipolytic_enzyme"/>
</dbReference>
<comment type="caution">
    <text evidence="4">The sequence shown here is derived from an EMBL/GenBank/DDBJ whole genome shotgun (WGS) entry which is preliminary data.</text>
</comment>
<gene>
    <name evidence="4" type="ORF">PQR63_05450</name>
</gene>
<feature type="signal peptide" evidence="2">
    <location>
        <begin position="1"/>
        <end position="28"/>
    </location>
</feature>
<evidence type="ECO:0000313" key="4">
    <source>
        <dbReference type="EMBL" id="MFL9877812.1"/>
    </source>
</evidence>
<dbReference type="Gene3D" id="3.40.50.1820">
    <property type="entry name" value="alpha/beta hydrolase"/>
    <property type="match status" value="1"/>
</dbReference>